<proteinExistence type="predicted"/>
<feature type="domain" description="DUF8094" evidence="3">
    <location>
        <begin position="341"/>
        <end position="669"/>
    </location>
</feature>
<feature type="region of interest" description="Disordered" evidence="1">
    <location>
        <begin position="429"/>
        <end position="467"/>
    </location>
</feature>
<organism evidence="4 5">
    <name type="scientific">Leucobacter chromiiresistens</name>
    <dbReference type="NCBI Taxonomy" id="1079994"/>
    <lineage>
        <taxon>Bacteria</taxon>
        <taxon>Bacillati</taxon>
        <taxon>Actinomycetota</taxon>
        <taxon>Actinomycetes</taxon>
        <taxon>Micrococcales</taxon>
        <taxon>Microbacteriaceae</taxon>
        <taxon>Leucobacter</taxon>
    </lineage>
</organism>
<keyword evidence="2" id="KW-0472">Membrane</keyword>
<feature type="compositionally biased region" description="Acidic residues" evidence="1">
    <location>
        <begin position="444"/>
        <end position="462"/>
    </location>
</feature>
<accession>A0A1H1A9G4</accession>
<keyword evidence="2" id="KW-0812">Transmembrane</keyword>
<dbReference type="InterPro" id="IPR058407">
    <property type="entry name" value="DUF8094"/>
</dbReference>
<evidence type="ECO:0000313" key="5">
    <source>
        <dbReference type="Proteomes" id="UP000182690"/>
    </source>
</evidence>
<dbReference type="STRING" id="1079994.SAMN04488565_2449"/>
<feature type="transmembrane region" description="Helical" evidence="2">
    <location>
        <begin position="195"/>
        <end position="218"/>
    </location>
</feature>
<dbReference type="EMBL" id="FNKB01000001">
    <property type="protein sequence ID" value="SDQ36378.1"/>
    <property type="molecule type" value="Genomic_DNA"/>
</dbReference>
<dbReference type="Pfam" id="PF26366">
    <property type="entry name" value="DUF8094"/>
    <property type="match status" value="1"/>
</dbReference>
<feature type="region of interest" description="Disordered" evidence="1">
    <location>
        <begin position="225"/>
        <end position="285"/>
    </location>
</feature>
<evidence type="ECO:0000259" key="3">
    <source>
        <dbReference type="Pfam" id="PF26366"/>
    </source>
</evidence>
<sequence>MRHALAIAVLVLSGVLLLLGLGQRTFLAGPAEISLPVDTQSEAAFAVVDGAEFAKLPGQANVVVQGADAFVATAMTRDVDAWLEPFPHAELTVDQRQERLLTALIPGAPAEAPAAGSASEPADAEAGLDPRGSDLWLDSRYVDGVGDAASATETETLRVPVSIAVDQSVLIATNGTDPIPSELTLVWAQDRSTPWAGPLLAAGGLLAVVGAVLYLLAIDHDRRGLGPRRGRRGPLQGLRNAFARPNRPSRRTSAPVDSDGAAVAPRGDRMSITRHDRSSNDRGGVRAMRIGRRARRAIPVLGIATVLGLTGCSAEYWPQVGPKQVEETPTAQPSSIAPVPVTEAQLHRIVEQISAAANRGDDELDPAALEERFVGDALAQRTANYQIRAAVPDYAVVPPRITDEELDYALVQSTESWPRTAFITVASQSGKTDADAAADGTADGSEDSGAAEDESAAGEDAAEQQTSPSLALILTQQSPQENFEVSRVIALRGGISMPQAAPAEDGTALLSNDIETLVLPPGQVGDAYAALLQNGTEAPEADLFDLESDTLLENYGRARAAAAQQQSDDKDQTMKYSATARQGDAPAVALSTGAGGALVATTVIDEQIVDAAGGRFKPQAQGAITALSGLEGEQERLVQQVAHQMLFFVPSKSDGAKIELLGVTSELVGVSN</sequence>
<feature type="transmembrane region" description="Helical" evidence="2">
    <location>
        <begin position="297"/>
        <end position="317"/>
    </location>
</feature>
<dbReference type="OrthoDB" id="3265533at2"/>
<evidence type="ECO:0000313" key="4">
    <source>
        <dbReference type="EMBL" id="SDQ36378.1"/>
    </source>
</evidence>
<reference evidence="4 5" key="1">
    <citation type="submission" date="2016-10" db="EMBL/GenBank/DDBJ databases">
        <authorList>
            <person name="de Groot N.N."/>
        </authorList>
    </citation>
    <scope>NUCLEOTIDE SEQUENCE [LARGE SCALE GENOMIC DNA]</scope>
    <source>
        <strain evidence="4 5">DSM 22788</strain>
    </source>
</reference>
<gene>
    <name evidence="4" type="ORF">SAMN04488565_2449</name>
</gene>
<evidence type="ECO:0000256" key="1">
    <source>
        <dbReference type="SAM" id="MobiDB-lite"/>
    </source>
</evidence>
<name>A0A1H1A9G4_9MICO</name>
<dbReference type="eggNOG" id="ENOG5032R7D">
    <property type="taxonomic scope" value="Bacteria"/>
</dbReference>
<dbReference type="RefSeq" id="WP_010156813.1">
    <property type="nucleotide sequence ID" value="NZ_FNKB01000001.1"/>
</dbReference>
<dbReference type="Proteomes" id="UP000182690">
    <property type="component" value="Unassembled WGS sequence"/>
</dbReference>
<keyword evidence="2" id="KW-1133">Transmembrane helix</keyword>
<dbReference type="AlphaFoldDB" id="A0A1H1A9G4"/>
<evidence type="ECO:0000256" key="2">
    <source>
        <dbReference type="SAM" id="Phobius"/>
    </source>
</evidence>
<protein>
    <recommendedName>
        <fullName evidence="3">DUF8094 domain-containing protein</fullName>
    </recommendedName>
</protein>
<feature type="compositionally biased region" description="Basic and acidic residues" evidence="1">
    <location>
        <begin position="266"/>
        <end position="284"/>
    </location>
</feature>